<reference evidence="2 3" key="1">
    <citation type="submission" date="2020-11" db="EMBL/GenBank/DDBJ databases">
        <title>Fusibacter basophilias sp. nov.</title>
        <authorList>
            <person name="Qiu D."/>
        </authorList>
    </citation>
    <scope>NUCLEOTIDE SEQUENCE [LARGE SCALE GENOMIC DNA]</scope>
    <source>
        <strain evidence="2 3">Q10-2</strain>
    </source>
</reference>
<evidence type="ECO:0000313" key="2">
    <source>
        <dbReference type="EMBL" id="MBF4691682.1"/>
    </source>
</evidence>
<accession>A0ABR9ZMJ9</accession>
<evidence type="ECO:0000256" key="1">
    <source>
        <dbReference type="ARBA" id="ARBA00005721"/>
    </source>
</evidence>
<sequence length="118" mass="12723">MSIKIQNELGDVIIDADVVSTIAGLAAMECYGLVGMTYKSARSGLAKILKGEHLSKGVEVTVEETGVIVTLYVIIQFGTKISVVAENIIEKVKYNVENLTGLNVLEVNLNIEGVRVQE</sequence>
<dbReference type="PANTHER" id="PTHR34297">
    <property type="entry name" value="HYPOTHETICAL CYTOSOLIC PROTEIN-RELATED"/>
    <property type="match status" value="1"/>
</dbReference>
<proteinExistence type="inferred from homology"/>
<dbReference type="EMBL" id="JADKNH010000001">
    <property type="protein sequence ID" value="MBF4691682.1"/>
    <property type="molecule type" value="Genomic_DNA"/>
</dbReference>
<dbReference type="PANTHER" id="PTHR34297:SF2">
    <property type="entry name" value="ASP23_GLS24 FAMILY ENVELOPE STRESS RESPONSE PROTEIN"/>
    <property type="match status" value="1"/>
</dbReference>
<dbReference type="Proteomes" id="UP000614200">
    <property type="component" value="Unassembled WGS sequence"/>
</dbReference>
<dbReference type="InterPro" id="IPR005531">
    <property type="entry name" value="Asp23"/>
</dbReference>
<comment type="similarity">
    <text evidence="1">Belongs to the asp23 family.</text>
</comment>
<comment type="caution">
    <text evidence="2">The sequence shown here is derived from an EMBL/GenBank/DDBJ whole genome shotgun (WGS) entry which is preliminary data.</text>
</comment>
<dbReference type="RefSeq" id="WP_194699928.1">
    <property type="nucleotide sequence ID" value="NZ_JADKNH010000001.1"/>
</dbReference>
<organism evidence="2 3">
    <name type="scientific">Fusibacter ferrireducens</name>
    <dbReference type="NCBI Taxonomy" id="2785058"/>
    <lineage>
        <taxon>Bacteria</taxon>
        <taxon>Bacillati</taxon>
        <taxon>Bacillota</taxon>
        <taxon>Clostridia</taxon>
        <taxon>Eubacteriales</taxon>
        <taxon>Eubacteriales Family XII. Incertae Sedis</taxon>
        <taxon>Fusibacter</taxon>
    </lineage>
</organism>
<gene>
    <name evidence="2" type="ORF">ISU02_01055</name>
</gene>
<dbReference type="Pfam" id="PF03780">
    <property type="entry name" value="Asp23"/>
    <property type="match status" value="1"/>
</dbReference>
<protein>
    <submittedName>
        <fullName evidence="2">Asp23/Gls24 family envelope stress response protein</fullName>
    </submittedName>
</protein>
<keyword evidence="3" id="KW-1185">Reference proteome</keyword>
<name>A0ABR9ZMJ9_9FIRM</name>
<evidence type="ECO:0000313" key="3">
    <source>
        <dbReference type="Proteomes" id="UP000614200"/>
    </source>
</evidence>